<dbReference type="PANTHER" id="PTHR33507">
    <property type="entry name" value="INNER MEMBRANE PROTEIN YBBJ"/>
    <property type="match status" value="1"/>
</dbReference>
<dbReference type="PANTHER" id="PTHR33507:SF3">
    <property type="entry name" value="INNER MEMBRANE PROTEIN YBBJ"/>
    <property type="match status" value="1"/>
</dbReference>
<sequence>MIIELLNNLEPWHWLSLGLLLLGAEALGASGFLLGTAIAAFLLAIINALFSDITWQTQAILFAIAALSFSIAYWKYFKEFNNRSDHGPLNQRAASLIGRELVVEHDLSGGYGRIQIGDTFWKVKFDGEIDKGTRVKVVNADSMTLEIIATH</sequence>
<dbReference type="Gene3D" id="2.40.50.140">
    <property type="entry name" value="Nucleic acid-binding proteins"/>
    <property type="match status" value="1"/>
</dbReference>
<dbReference type="KEGG" id="pseo:OM33_02550"/>
<dbReference type="GO" id="GO:0005886">
    <property type="term" value="C:plasma membrane"/>
    <property type="evidence" value="ECO:0007669"/>
    <property type="project" value="TreeGrafter"/>
</dbReference>
<dbReference type="AlphaFoldDB" id="A0A0A7EDT2"/>
<feature type="domain" description="NfeD-like C-terminal" evidence="6">
    <location>
        <begin position="94"/>
        <end position="146"/>
    </location>
</feature>
<evidence type="ECO:0000256" key="5">
    <source>
        <dbReference type="SAM" id="Phobius"/>
    </source>
</evidence>
<evidence type="ECO:0000313" key="7">
    <source>
        <dbReference type="EMBL" id="AIY64157.1"/>
    </source>
</evidence>
<proteinExistence type="predicted"/>
<dbReference type="RefSeq" id="WP_038638353.1">
    <property type="nucleotide sequence ID" value="NZ_CP009888.1"/>
</dbReference>
<dbReference type="EMBL" id="CP009888">
    <property type="protein sequence ID" value="AIY64157.1"/>
    <property type="molecule type" value="Genomic_DNA"/>
</dbReference>
<keyword evidence="2 5" id="KW-0812">Transmembrane</keyword>
<evidence type="ECO:0000259" key="6">
    <source>
        <dbReference type="Pfam" id="PF01957"/>
    </source>
</evidence>
<organism evidence="7 8">
    <name type="scientific">Pseudoalteromonas piratica</name>
    <dbReference type="NCBI Taxonomy" id="1348114"/>
    <lineage>
        <taxon>Bacteria</taxon>
        <taxon>Pseudomonadati</taxon>
        <taxon>Pseudomonadota</taxon>
        <taxon>Gammaproteobacteria</taxon>
        <taxon>Alteromonadales</taxon>
        <taxon>Pseudoalteromonadaceae</taxon>
        <taxon>Pseudoalteromonas</taxon>
    </lineage>
</organism>
<protein>
    <submittedName>
        <fullName evidence="7">Membrane protein</fullName>
    </submittedName>
</protein>
<dbReference type="InterPro" id="IPR012340">
    <property type="entry name" value="NA-bd_OB-fold"/>
</dbReference>
<dbReference type="Pfam" id="PF01957">
    <property type="entry name" value="NfeD"/>
    <property type="match status" value="1"/>
</dbReference>
<feature type="transmembrane region" description="Helical" evidence="5">
    <location>
        <begin position="57"/>
        <end position="74"/>
    </location>
</feature>
<dbReference type="InterPro" id="IPR052165">
    <property type="entry name" value="Membrane_assoc_protease"/>
</dbReference>
<evidence type="ECO:0000256" key="1">
    <source>
        <dbReference type="ARBA" id="ARBA00004141"/>
    </source>
</evidence>
<accession>A0A0A7EDT2</accession>
<reference evidence="7 8" key="1">
    <citation type="submission" date="2014-11" db="EMBL/GenBank/DDBJ databases">
        <title>Complete Genome Sequence of Pseudoalteromonas sp. Strain OCN003 Isolated from Kaneohe Bay, Oahu, Hawaii.</title>
        <authorList>
            <person name="Beurmann S."/>
            <person name="Videau P."/>
            <person name="Ushijima B."/>
            <person name="Smith A.M."/>
            <person name="Aeby G.S."/>
            <person name="Callahan S.M."/>
            <person name="Belcaid M."/>
        </authorList>
    </citation>
    <scope>NUCLEOTIDE SEQUENCE [LARGE SCALE GENOMIC DNA]</scope>
    <source>
        <strain evidence="7 8">OCN003</strain>
    </source>
</reference>
<dbReference type="Proteomes" id="UP000030341">
    <property type="component" value="Chromosome 1"/>
</dbReference>
<dbReference type="InterPro" id="IPR002810">
    <property type="entry name" value="NfeD-like_C"/>
</dbReference>
<gene>
    <name evidence="7" type="ORF">OM33_02550</name>
</gene>
<evidence type="ECO:0000313" key="8">
    <source>
        <dbReference type="Proteomes" id="UP000030341"/>
    </source>
</evidence>
<name>A0A0A7EDT2_9GAMM</name>
<dbReference type="STRING" id="1348114.OM33_02550"/>
<dbReference type="eggNOG" id="COG1585">
    <property type="taxonomic scope" value="Bacteria"/>
</dbReference>
<dbReference type="OrthoDB" id="9810336at2"/>
<keyword evidence="4 5" id="KW-0472">Membrane</keyword>
<comment type="subcellular location">
    <subcellularLocation>
        <location evidence="1">Membrane</location>
        <topology evidence="1">Multi-pass membrane protein</topology>
    </subcellularLocation>
</comment>
<feature type="transmembrane region" description="Helical" evidence="5">
    <location>
        <begin position="12"/>
        <end position="45"/>
    </location>
</feature>
<keyword evidence="8" id="KW-1185">Reference proteome</keyword>
<evidence type="ECO:0000256" key="4">
    <source>
        <dbReference type="ARBA" id="ARBA00023136"/>
    </source>
</evidence>
<evidence type="ECO:0000256" key="2">
    <source>
        <dbReference type="ARBA" id="ARBA00022692"/>
    </source>
</evidence>
<keyword evidence="3 5" id="KW-1133">Transmembrane helix</keyword>
<dbReference type="HOGENOM" id="CLU_116732_4_0_6"/>
<evidence type="ECO:0000256" key="3">
    <source>
        <dbReference type="ARBA" id="ARBA00022989"/>
    </source>
</evidence>